<gene>
    <name evidence="10" type="ORF">N7G274_003806</name>
</gene>
<keyword evidence="9" id="KW-1133">Transmembrane helix</keyword>
<accession>A0ABR4ACC3</accession>
<dbReference type="InterPro" id="IPR036396">
    <property type="entry name" value="Cyt_P450_sf"/>
</dbReference>
<dbReference type="PANTHER" id="PTHR46206">
    <property type="entry name" value="CYTOCHROME P450"/>
    <property type="match status" value="1"/>
</dbReference>
<evidence type="ECO:0008006" key="12">
    <source>
        <dbReference type="Google" id="ProtNLM"/>
    </source>
</evidence>
<keyword evidence="9" id="KW-0812">Transmembrane</keyword>
<evidence type="ECO:0000256" key="7">
    <source>
        <dbReference type="ARBA" id="ARBA00023033"/>
    </source>
</evidence>
<evidence type="ECO:0000256" key="2">
    <source>
        <dbReference type="ARBA" id="ARBA00010617"/>
    </source>
</evidence>
<comment type="caution">
    <text evidence="10">The sequence shown here is derived from an EMBL/GenBank/DDBJ whole genome shotgun (WGS) entry which is preliminary data.</text>
</comment>
<dbReference type="InterPro" id="IPR001128">
    <property type="entry name" value="Cyt_P450"/>
</dbReference>
<evidence type="ECO:0000256" key="3">
    <source>
        <dbReference type="ARBA" id="ARBA00022617"/>
    </source>
</evidence>
<evidence type="ECO:0000256" key="4">
    <source>
        <dbReference type="ARBA" id="ARBA00022723"/>
    </source>
</evidence>
<keyword evidence="7" id="KW-0503">Monooxygenase</keyword>
<sequence length="583" mass="65953">MLRKHMVGRGRYSEGSLHHRFRFHYLARYQAVRFLISYVSKVNRRRALERCINIDMAGSIQLLVAIVIVVVLVVVSRLLRRDDPEQLYFTEMRGELRCGKLRGSYLTWMRDLLGTITGMVEIVDEGYDQFSKRGRLFVLASMGSGSIVVLPSSHLQILSRPENQVAAFEVQLETWQPRYTIGNKELYESTINSAFKVVRKQLMKDVGRFTGPMAHELAAGIEKYWGSLEEWTTVNVYDTCSQIIARTTSRLFFGLPLCRDEKLLEQCRHYSTAVFGSAALISALPPILQKVLGPVIAFPAKQRLATCTSILMPYVERRLLQTRERKAVSNDVLQCMIDEAYQTNPEQLEAAHLTQSLLILILSAIHSTSYGFTNCILDLNSSDCCDDFIAGIREECECVSADSGGLGNRVAVDRLHRIDSCIKESLRISGFTVVSLMRVISATNGLKLDDATVIPKGVRVGAPMQAIHHDSSFYHDPFRFNAFRFSETCESPRPRGQPHQNRAQTRTKELSTNTNEKFLTYGIGRHACPGRFFASQMMSLALAYVVQNYDVEHISKRPKSQPILNILMPPTSATIRIRRRAKN</sequence>
<dbReference type="Proteomes" id="UP001590950">
    <property type="component" value="Unassembled WGS sequence"/>
</dbReference>
<comment type="cofactor">
    <cofactor evidence="1">
        <name>heme</name>
        <dbReference type="ChEBI" id="CHEBI:30413"/>
    </cofactor>
</comment>
<dbReference type="SUPFAM" id="SSF48264">
    <property type="entry name" value="Cytochrome P450"/>
    <property type="match status" value="1"/>
</dbReference>
<proteinExistence type="inferred from homology"/>
<evidence type="ECO:0000313" key="11">
    <source>
        <dbReference type="Proteomes" id="UP001590950"/>
    </source>
</evidence>
<protein>
    <recommendedName>
        <fullName evidence="12">Cytochrome P450</fullName>
    </recommendedName>
</protein>
<keyword evidence="9" id="KW-0472">Membrane</keyword>
<dbReference type="EMBL" id="JBEFKJ010000011">
    <property type="protein sequence ID" value="KAL2043499.1"/>
    <property type="molecule type" value="Genomic_DNA"/>
</dbReference>
<feature type="transmembrane region" description="Helical" evidence="9">
    <location>
        <begin position="60"/>
        <end position="79"/>
    </location>
</feature>
<evidence type="ECO:0000256" key="1">
    <source>
        <dbReference type="ARBA" id="ARBA00001971"/>
    </source>
</evidence>
<evidence type="ECO:0000256" key="6">
    <source>
        <dbReference type="ARBA" id="ARBA00023004"/>
    </source>
</evidence>
<feature type="compositionally biased region" description="Polar residues" evidence="8">
    <location>
        <begin position="498"/>
        <end position="509"/>
    </location>
</feature>
<dbReference type="CDD" id="cd11041">
    <property type="entry name" value="CYP503A1-like"/>
    <property type="match status" value="1"/>
</dbReference>
<evidence type="ECO:0000256" key="8">
    <source>
        <dbReference type="SAM" id="MobiDB-lite"/>
    </source>
</evidence>
<keyword evidence="6" id="KW-0408">Iron</keyword>
<name>A0ABR4ACC3_9LECA</name>
<dbReference type="PANTHER" id="PTHR46206:SF1">
    <property type="entry name" value="P450, PUTATIVE (EUROFUNG)-RELATED"/>
    <property type="match status" value="1"/>
</dbReference>
<evidence type="ECO:0000313" key="10">
    <source>
        <dbReference type="EMBL" id="KAL2043499.1"/>
    </source>
</evidence>
<keyword evidence="5" id="KW-0560">Oxidoreductase</keyword>
<keyword evidence="4" id="KW-0479">Metal-binding</keyword>
<keyword evidence="3" id="KW-0349">Heme</keyword>
<evidence type="ECO:0000256" key="5">
    <source>
        <dbReference type="ARBA" id="ARBA00023002"/>
    </source>
</evidence>
<comment type="similarity">
    <text evidence="2">Belongs to the cytochrome P450 family.</text>
</comment>
<dbReference type="Pfam" id="PF00067">
    <property type="entry name" value="p450"/>
    <property type="match status" value="1"/>
</dbReference>
<dbReference type="Gene3D" id="1.10.630.10">
    <property type="entry name" value="Cytochrome P450"/>
    <property type="match status" value="1"/>
</dbReference>
<evidence type="ECO:0000256" key="9">
    <source>
        <dbReference type="SAM" id="Phobius"/>
    </source>
</evidence>
<keyword evidence="11" id="KW-1185">Reference proteome</keyword>
<feature type="region of interest" description="Disordered" evidence="8">
    <location>
        <begin position="489"/>
        <end position="509"/>
    </location>
</feature>
<organism evidence="10 11">
    <name type="scientific">Stereocaulon virgatum</name>
    <dbReference type="NCBI Taxonomy" id="373712"/>
    <lineage>
        <taxon>Eukaryota</taxon>
        <taxon>Fungi</taxon>
        <taxon>Dikarya</taxon>
        <taxon>Ascomycota</taxon>
        <taxon>Pezizomycotina</taxon>
        <taxon>Lecanoromycetes</taxon>
        <taxon>OSLEUM clade</taxon>
        <taxon>Lecanoromycetidae</taxon>
        <taxon>Lecanorales</taxon>
        <taxon>Lecanorineae</taxon>
        <taxon>Stereocaulaceae</taxon>
        <taxon>Stereocaulon</taxon>
    </lineage>
</organism>
<reference evidence="10 11" key="1">
    <citation type="submission" date="2024-09" db="EMBL/GenBank/DDBJ databases">
        <title>Rethinking Asexuality: The Enigmatic Case of Functional Sexual Genes in Lepraria (Stereocaulaceae).</title>
        <authorList>
            <person name="Doellman M."/>
            <person name="Sun Y."/>
            <person name="Barcenas-Pena A."/>
            <person name="Lumbsch H.T."/>
            <person name="Grewe F."/>
        </authorList>
    </citation>
    <scope>NUCLEOTIDE SEQUENCE [LARGE SCALE GENOMIC DNA]</scope>
    <source>
        <strain evidence="10 11">Mercado 3170</strain>
    </source>
</reference>